<feature type="transmembrane region" description="Helical" evidence="6">
    <location>
        <begin position="127"/>
        <end position="144"/>
    </location>
</feature>
<dbReference type="CDD" id="cd17321">
    <property type="entry name" value="MFS_MMR_MDR_like"/>
    <property type="match status" value="1"/>
</dbReference>
<reference evidence="8 9" key="1">
    <citation type="submission" date="2016-10" db="EMBL/GenBank/DDBJ databases">
        <authorList>
            <person name="de Groot N.N."/>
        </authorList>
    </citation>
    <scope>NUCLEOTIDE SEQUENCE [LARGE SCALE GENOMIC DNA]</scope>
    <source>
        <strain evidence="8 9">DSM 21799</strain>
    </source>
</reference>
<evidence type="ECO:0000259" key="7">
    <source>
        <dbReference type="PROSITE" id="PS50850"/>
    </source>
</evidence>
<dbReference type="AlphaFoldDB" id="A0A1H4PFV1"/>
<dbReference type="PROSITE" id="PS50850">
    <property type="entry name" value="MFS"/>
    <property type="match status" value="1"/>
</dbReference>
<keyword evidence="9" id="KW-1185">Reference proteome</keyword>
<dbReference type="SUPFAM" id="SSF103473">
    <property type="entry name" value="MFS general substrate transporter"/>
    <property type="match status" value="1"/>
</dbReference>
<proteinExistence type="predicted"/>
<evidence type="ECO:0000256" key="2">
    <source>
        <dbReference type="ARBA" id="ARBA00022448"/>
    </source>
</evidence>
<dbReference type="GO" id="GO:0022857">
    <property type="term" value="F:transmembrane transporter activity"/>
    <property type="evidence" value="ECO:0007669"/>
    <property type="project" value="InterPro"/>
</dbReference>
<evidence type="ECO:0000256" key="3">
    <source>
        <dbReference type="ARBA" id="ARBA00022692"/>
    </source>
</evidence>
<feature type="transmembrane region" description="Helical" evidence="6">
    <location>
        <begin position="319"/>
        <end position="344"/>
    </location>
</feature>
<feature type="transmembrane region" description="Helical" evidence="6">
    <location>
        <begin position="281"/>
        <end position="298"/>
    </location>
</feature>
<feature type="transmembrane region" description="Helical" evidence="6">
    <location>
        <begin position="193"/>
        <end position="211"/>
    </location>
</feature>
<evidence type="ECO:0000256" key="5">
    <source>
        <dbReference type="ARBA" id="ARBA00023136"/>
    </source>
</evidence>
<feature type="transmembrane region" description="Helical" evidence="6">
    <location>
        <begin position="60"/>
        <end position="83"/>
    </location>
</feature>
<feature type="transmembrane region" description="Helical" evidence="6">
    <location>
        <begin position="384"/>
        <end position="405"/>
    </location>
</feature>
<evidence type="ECO:0000256" key="1">
    <source>
        <dbReference type="ARBA" id="ARBA00004651"/>
    </source>
</evidence>
<feature type="transmembrane region" description="Helical" evidence="6">
    <location>
        <begin position="257"/>
        <end position="275"/>
    </location>
</feature>
<evidence type="ECO:0000313" key="9">
    <source>
        <dbReference type="Proteomes" id="UP000199183"/>
    </source>
</evidence>
<accession>A0A1H4PFV1</accession>
<keyword evidence="5 6" id="KW-0472">Membrane</keyword>
<evidence type="ECO:0000313" key="8">
    <source>
        <dbReference type="EMBL" id="SEC06299.1"/>
    </source>
</evidence>
<dbReference type="STRING" id="640635.SAMN04489806_2494"/>
<feature type="transmembrane region" description="Helical" evidence="6">
    <location>
        <begin position="217"/>
        <end position="237"/>
    </location>
</feature>
<dbReference type="EMBL" id="FNRY01000001">
    <property type="protein sequence ID" value="SEC06299.1"/>
    <property type="molecule type" value="Genomic_DNA"/>
</dbReference>
<feature type="transmembrane region" description="Helical" evidence="6">
    <location>
        <begin position="356"/>
        <end position="377"/>
    </location>
</feature>
<feature type="domain" description="Major facilitator superfamily (MFS) profile" evidence="7">
    <location>
        <begin position="61"/>
        <end position="504"/>
    </location>
</feature>
<feature type="transmembrane region" description="Helical" evidence="6">
    <location>
        <begin position="156"/>
        <end position="173"/>
    </location>
</feature>
<comment type="subcellular location">
    <subcellularLocation>
        <location evidence="1">Cell membrane</location>
        <topology evidence="1">Multi-pass membrane protein</topology>
    </subcellularLocation>
</comment>
<keyword evidence="2" id="KW-0813">Transport</keyword>
<dbReference type="InterPro" id="IPR011701">
    <property type="entry name" value="MFS"/>
</dbReference>
<keyword evidence="3 6" id="KW-0812">Transmembrane</keyword>
<evidence type="ECO:0000256" key="6">
    <source>
        <dbReference type="SAM" id="Phobius"/>
    </source>
</evidence>
<gene>
    <name evidence="8" type="ORF">SAMN04489806_2494</name>
</gene>
<feature type="transmembrane region" description="Helical" evidence="6">
    <location>
        <begin position="89"/>
        <end position="107"/>
    </location>
</feature>
<dbReference type="InterPro" id="IPR020846">
    <property type="entry name" value="MFS_dom"/>
</dbReference>
<sequence>MAVRRWPSSGRAYPKGYDLTVACRVLPSGERLLPAEYGGTASAYSGAVSDEPISPRRAGLGIAALSLGTLLNPLNSSMIAIALVTLREFFGLDVLTVTWVITAFYLASAAGQPLMGRLGDRFGPRRLFVFGMCVVVVACALTPFSPNFAFVCAGRVLLAIGTASAFPSAVSLLHPITSRSGLSSPRLLGRIQVANTAGAAIGPVIGGVLVTTLGWQAIFWINVPLAIIALVGVRLLAPADAPRDKAPLSTTLAQSDIPGILAFTGMLVSLLVFLLRMPTQPLWWLLAAAVVCGALFVWRELRGRHPFIDLRMLAGNRSLVIVYASFALFNLVYYCAFFGLPQFLEEHGEYRADATGLLMLPLAALNVLLTPFAARFIERRGVRVTLIGGGLWLVGSAMLLGLLAWSTAAFVPLLVTAAMGVPYCVVSIALSQALYSSARREQAGVASGIFQTSRYVGAILATTLLGIAFSDGTSPASWLEVTVVAAVLSAVLVPVLALWRPVSRRG</sequence>
<evidence type="ECO:0000256" key="4">
    <source>
        <dbReference type="ARBA" id="ARBA00022989"/>
    </source>
</evidence>
<dbReference type="Proteomes" id="UP000199183">
    <property type="component" value="Unassembled WGS sequence"/>
</dbReference>
<keyword evidence="4 6" id="KW-1133">Transmembrane helix</keyword>
<feature type="transmembrane region" description="Helical" evidence="6">
    <location>
        <begin position="476"/>
        <end position="499"/>
    </location>
</feature>
<name>A0A1H4PFV1_9MICO</name>
<dbReference type="Gene3D" id="1.20.1250.20">
    <property type="entry name" value="MFS general substrate transporter like domains"/>
    <property type="match status" value="1"/>
</dbReference>
<organism evidence="8 9">
    <name type="scientific">Paramicrobacterium humi</name>
    <dbReference type="NCBI Taxonomy" id="640635"/>
    <lineage>
        <taxon>Bacteria</taxon>
        <taxon>Bacillati</taxon>
        <taxon>Actinomycetota</taxon>
        <taxon>Actinomycetes</taxon>
        <taxon>Micrococcales</taxon>
        <taxon>Microbacteriaceae</taxon>
        <taxon>Paramicrobacterium</taxon>
    </lineage>
</organism>
<dbReference type="Pfam" id="PF07690">
    <property type="entry name" value="MFS_1"/>
    <property type="match status" value="1"/>
</dbReference>
<dbReference type="Gene3D" id="1.20.1720.10">
    <property type="entry name" value="Multidrug resistance protein D"/>
    <property type="match status" value="1"/>
</dbReference>
<protein>
    <submittedName>
        <fullName evidence="8">Predicted arabinose efflux permease, MFS family</fullName>
    </submittedName>
</protein>
<dbReference type="InterPro" id="IPR036259">
    <property type="entry name" value="MFS_trans_sf"/>
</dbReference>
<feature type="transmembrane region" description="Helical" evidence="6">
    <location>
        <begin position="452"/>
        <end position="470"/>
    </location>
</feature>
<dbReference type="PANTHER" id="PTHR42718:SF9">
    <property type="entry name" value="MAJOR FACILITATOR SUPERFAMILY MULTIDRUG TRANSPORTER MFSC"/>
    <property type="match status" value="1"/>
</dbReference>
<feature type="transmembrane region" description="Helical" evidence="6">
    <location>
        <begin position="411"/>
        <end position="431"/>
    </location>
</feature>
<dbReference type="PANTHER" id="PTHR42718">
    <property type="entry name" value="MAJOR FACILITATOR SUPERFAMILY MULTIDRUG TRANSPORTER MFSC"/>
    <property type="match status" value="1"/>
</dbReference>
<dbReference type="GO" id="GO:0005886">
    <property type="term" value="C:plasma membrane"/>
    <property type="evidence" value="ECO:0007669"/>
    <property type="project" value="UniProtKB-SubCell"/>
</dbReference>